<dbReference type="InterPro" id="IPR003583">
    <property type="entry name" value="Hlx-hairpin-Hlx_DNA-bd_motif"/>
</dbReference>
<dbReference type="AlphaFoldDB" id="A0A7K1FGA2"/>
<dbReference type="SMART" id="SM00278">
    <property type="entry name" value="HhH1"/>
    <property type="match status" value="2"/>
</dbReference>
<keyword evidence="3" id="KW-0238">DNA-binding</keyword>
<dbReference type="GO" id="GO:0003677">
    <property type="term" value="F:DNA binding"/>
    <property type="evidence" value="ECO:0007669"/>
    <property type="project" value="UniProtKB-KW"/>
</dbReference>
<accession>A0A7K1FGA2</accession>
<dbReference type="SUPFAM" id="SSF142984">
    <property type="entry name" value="Nqo1 middle domain-like"/>
    <property type="match status" value="1"/>
</dbReference>
<evidence type="ECO:0000313" key="4">
    <source>
        <dbReference type="Proteomes" id="UP000460221"/>
    </source>
</evidence>
<dbReference type="InterPro" id="IPR019554">
    <property type="entry name" value="Soluble_ligand-bd"/>
</dbReference>
<dbReference type="Proteomes" id="UP000460221">
    <property type="component" value="Unassembled WGS sequence"/>
</dbReference>
<protein>
    <submittedName>
        <fullName evidence="3">ComEA family DNA-binding protein</fullName>
    </submittedName>
</protein>
<evidence type="ECO:0000256" key="1">
    <source>
        <dbReference type="SAM" id="MobiDB-lite"/>
    </source>
</evidence>
<dbReference type="Gene3D" id="1.10.150.320">
    <property type="entry name" value="Photosystem II 12 kDa extrinsic protein"/>
    <property type="match status" value="1"/>
</dbReference>
<dbReference type="GO" id="GO:0015628">
    <property type="term" value="P:protein secretion by the type II secretion system"/>
    <property type="evidence" value="ECO:0007669"/>
    <property type="project" value="TreeGrafter"/>
</dbReference>
<dbReference type="SUPFAM" id="SSF47781">
    <property type="entry name" value="RuvA domain 2-like"/>
    <property type="match status" value="1"/>
</dbReference>
<feature type="compositionally biased region" description="Low complexity" evidence="1">
    <location>
        <begin position="126"/>
        <end position="136"/>
    </location>
</feature>
<reference evidence="3 4" key="1">
    <citation type="submission" date="2019-11" db="EMBL/GenBank/DDBJ databases">
        <authorList>
            <person name="Jiang L.-Q."/>
        </authorList>
    </citation>
    <scope>NUCLEOTIDE SEQUENCE [LARGE SCALE GENOMIC DNA]</scope>
    <source>
        <strain evidence="3 4">YIM 132087</strain>
    </source>
</reference>
<keyword evidence="4" id="KW-1185">Reference proteome</keyword>
<feature type="region of interest" description="Disordered" evidence="1">
    <location>
        <begin position="109"/>
        <end position="137"/>
    </location>
</feature>
<evidence type="ECO:0000313" key="3">
    <source>
        <dbReference type="EMBL" id="MTD13141.1"/>
    </source>
</evidence>
<feature type="domain" description="Helix-hairpin-helix DNA-binding motif class 1" evidence="2">
    <location>
        <begin position="175"/>
        <end position="194"/>
    </location>
</feature>
<comment type="caution">
    <text evidence="3">The sequence shown here is derived from an EMBL/GenBank/DDBJ whole genome shotgun (WGS) entry which is preliminary data.</text>
</comment>
<dbReference type="GO" id="GO:0006281">
    <property type="term" value="P:DNA repair"/>
    <property type="evidence" value="ECO:0007669"/>
    <property type="project" value="InterPro"/>
</dbReference>
<proteinExistence type="predicted"/>
<dbReference type="Gene3D" id="3.10.560.10">
    <property type="entry name" value="Outer membrane lipoprotein wza domain like"/>
    <property type="match status" value="1"/>
</dbReference>
<name>A0A7K1FGA2_9ACTN</name>
<sequence length="198" mass="19130">MTAVASAPAGPSEPVGSAAAVGTPSTVAGSVREPATADPPRESAAPAEIAVSVTGRVRRPGIVLLPEGSRVADAIEAAGGLLDPADMTGINLAEPLTDGRSVVVVAGGAQITGPPPGTAPGGSGTGAADPSAPGAPLDLNTADVAALDALPGVGPVTAENIVAWRDLNGSFASVEQLQEVTGIGPAKYEQIAPLVRVG</sequence>
<evidence type="ECO:0000259" key="2">
    <source>
        <dbReference type="SMART" id="SM00278"/>
    </source>
</evidence>
<dbReference type="GO" id="GO:0015627">
    <property type="term" value="C:type II protein secretion system complex"/>
    <property type="evidence" value="ECO:0007669"/>
    <property type="project" value="TreeGrafter"/>
</dbReference>
<dbReference type="InterPro" id="IPR010994">
    <property type="entry name" value="RuvA_2-like"/>
</dbReference>
<feature type="region of interest" description="Disordered" evidence="1">
    <location>
        <begin position="1"/>
        <end position="47"/>
    </location>
</feature>
<gene>
    <name evidence="3" type="ORF">GIS00_04170</name>
</gene>
<feature type="domain" description="Helix-hairpin-helix DNA-binding motif class 1" evidence="2">
    <location>
        <begin position="145"/>
        <end position="164"/>
    </location>
</feature>
<organism evidence="3 4">
    <name type="scientific">Nakamurella alba</name>
    <dbReference type="NCBI Taxonomy" id="2665158"/>
    <lineage>
        <taxon>Bacteria</taxon>
        <taxon>Bacillati</taxon>
        <taxon>Actinomycetota</taxon>
        <taxon>Actinomycetes</taxon>
        <taxon>Nakamurellales</taxon>
        <taxon>Nakamurellaceae</taxon>
        <taxon>Nakamurella</taxon>
    </lineage>
</organism>
<dbReference type="Pfam" id="PF10531">
    <property type="entry name" value="SLBB"/>
    <property type="match status" value="1"/>
</dbReference>
<dbReference type="EMBL" id="WLYK01000001">
    <property type="protein sequence ID" value="MTD13141.1"/>
    <property type="molecule type" value="Genomic_DNA"/>
</dbReference>
<dbReference type="Pfam" id="PF12836">
    <property type="entry name" value="HHH_3"/>
    <property type="match status" value="1"/>
</dbReference>
<dbReference type="PANTHER" id="PTHR21180:SF32">
    <property type="entry name" value="ENDONUCLEASE_EXONUCLEASE_PHOSPHATASE FAMILY DOMAIN-CONTAINING PROTEIN 1"/>
    <property type="match status" value="1"/>
</dbReference>
<dbReference type="PANTHER" id="PTHR21180">
    <property type="entry name" value="ENDONUCLEASE/EXONUCLEASE/PHOSPHATASE FAMILY DOMAIN-CONTAINING PROTEIN 1"/>
    <property type="match status" value="1"/>
</dbReference>
<dbReference type="InterPro" id="IPR051675">
    <property type="entry name" value="Endo/Exo/Phosphatase_dom_1"/>
</dbReference>